<dbReference type="InterPro" id="IPR000620">
    <property type="entry name" value="EamA_dom"/>
</dbReference>
<dbReference type="OMA" id="AVYIQHQ"/>
<keyword evidence="1" id="KW-0812">Transmembrane</keyword>
<dbReference type="VEuPathDB" id="FungiDB:PYU1_G002444"/>
<dbReference type="HOGENOM" id="CLU_063360_0_0_1"/>
<feature type="transmembrane region" description="Helical" evidence="1">
    <location>
        <begin position="76"/>
        <end position="95"/>
    </location>
</feature>
<feature type="transmembrane region" description="Helical" evidence="1">
    <location>
        <begin position="298"/>
        <end position="316"/>
    </location>
</feature>
<proteinExistence type="predicted"/>
<reference evidence="4" key="1">
    <citation type="journal article" date="2010" name="Genome Biol.">
        <title>Genome sequence of the necrotrophic plant pathogen Pythium ultimum reveals original pathogenicity mechanisms and effector repertoire.</title>
        <authorList>
            <person name="Levesque C.A."/>
            <person name="Brouwer H."/>
            <person name="Cano L."/>
            <person name="Hamilton J.P."/>
            <person name="Holt C."/>
            <person name="Huitema E."/>
            <person name="Raffaele S."/>
            <person name="Robideau G.P."/>
            <person name="Thines M."/>
            <person name="Win J."/>
            <person name="Zerillo M.M."/>
            <person name="Beakes G.W."/>
            <person name="Boore J.L."/>
            <person name="Busam D."/>
            <person name="Dumas B."/>
            <person name="Ferriera S."/>
            <person name="Fuerstenberg S.I."/>
            <person name="Gachon C.M."/>
            <person name="Gaulin E."/>
            <person name="Govers F."/>
            <person name="Grenville-Briggs L."/>
            <person name="Horner N."/>
            <person name="Hostetler J."/>
            <person name="Jiang R.H."/>
            <person name="Johnson J."/>
            <person name="Krajaejun T."/>
            <person name="Lin H."/>
            <person name="Meijer H.J."/>
            <person name="Moore B."/>
            <person name="Morris P."/>
            <person name="Phuntmart V."/>
            <person name="Puiu D."/>
            <person name="Shetty J."/>
            <person name="Stajich J.E."/>
            <person name="Tripathy S."/>
            <person name="Wawra S."/>
            <person name="van West P."/>
            <person name="Whitty B.R."/>
            <person name="Coutinho P.M."/>
            <person name="Henrissat B."/>
            <person name="Martin F."/>
            <person name="Thomas P.D."/>
            <person name="Tyler B.M."/>
            <person name="De Vries R.P."/>
            <person name="Kamoun S."/>
            <person name="Yandell M."/>
            <person name="Tisserat N."/>
            <person name="Buell C.R."/>
        </authorList>
    </citation>
    <scope>NUCLEOTIDE SEQUENCE</scope>
    <source>
        <strain evidence="4">DAOM:BR144</strain>
    </source>
</reference>
<protein>
    <recommendedName>
        <fullName evidence="2">EamA domain-containing protein</fullName>
    </recommendedName>
</protein>
<feature type="transmembrane region" description="Helical" evidence="1">
    <location>
        <begin position="126"/>
        <end position="145"/>
    </location>
</feature>
<feature type="transmembrane region" description="Helical" evidence="1">
    <location>
        <begin position="151"/>
        <end position="175"/>
    </location>
</feature>
<dbReference type="AlphaFoldDB" id="K3WBV6"/>
<feature type="domain" description="EamA" evidence="2">
    <location>
        <begin position="44"/>
        <end position="198"/>
    </location>
</feature>
<keyword evidence="1" id="KW-0472">Membrane</keyword>
<dbReference type="PANTHER" id="PTHR19346:SF4">
    <property type="entry name" value="SUGAR PHOSPHATE TRANSPORTER DOMAIN-CONTAINING PROTEIN"/>
    <property type="match status" value="1"/>
</dbReference>
<dbReference type="GO" id="GO:0016020">
    <property type="term" value="C:membrane"/>
    <property type="evidence" value="ECO:0007669"/>
    <property type="project" value="InterPro"/>
</dbReference>
<organism evidence="3 4">
    <name type="scientific">Globisporangium ultimum (strain ATCC 200006 / CBS 805.95 / DAOM BR144)</name>
    <name type="common">Pythium ultimum</name>
    <dbReference type="NCBI Taxonomy" id="431595"/>
    <lineage>
        <taxon>Eukaryota</taxon>
        <taxon>Sar</taxon>
        <taxon>Stramenopiles</taxon>
        <taxon>Oomycota</taxon>
        <taxon>Peronosporomycetes</taxon>
        <taxon>Pythiales</taxon>
        <taxon>Pythiaceae</taxon>
        <taxon>Globisporangium</taxon>
    </lineage>
</organism>
<keyword evidence="4" id="KW-1185">Reference proteome</keyword>
<dbReference type="SUPFAM" id="SSF103481">
    <property type="entry name" value="Multidrug resistance efflux transporter EmrE"/>
    <property type="match status" value="1"/>
</dbReference>
<accession>K3WBV6</accession>
<name>K3WBV6_GLOUD</name>
<feature type="transmembrane region" description="Helical" evidence="1">
    <location>
        <begin position="38"/>
        <end position="56"/>
    </location>
</feature>
<reference evidence="4" key="2">
    <citation type="submission" date="2010-04" db="EMBL/GenBank/DDBJ databases">
        <authorList>
            <person name="Buell R."/>
            <person name="Hamilton J."/>
            <person name="Hostetler J."/>
        </authorList>
    </citation>
    <scope>NUCLEOTIDE SEQUENCE [LARGE SCALE GENOMIC DNA]</scope>
    <source>
        <strain evidence="4">DAOM:BR144</strain>
    </source>
</reference>
<dbReference type="EnsemblProtists" id="PYU1_T002447">
    <property type="protein sequence ID" value="PYU1_T002447"/>
    <property type="gene ID" value="PYU1_G002444"/>
</dbReference>
<dbReference type="eggNOG" id="KOG2765">
    <property type="taxonomic scope" value="Eukaryota"/>
</dbReference>
<reference evidence="3" key="3">
    <citation type="submission" date="2014-11" db="UniProtKB">
        <authorList>
            <consortium name="EnsemblProtists"/>
        </authorList>
    </citation>
    <scope>IDENTIFICATION</scope>
    <source>
        <strain evidence="3">DAOM BR144</strain>
    </source>
</reference>
<dbReference type="Pfam" id="PF00892">
    <property type="entry name" value="EamA"/>
    <property type="match status" value="1"/>
</dbReference>
<evidence type="ECO:0000259" key="2">
    <source>
        <dbReference type="Pfam" id="PF00892"/>
    </source>
</evidence>
<evidence type="ECO:0000256" key="1">
    <source>
        <dbReference type="SAM" id="Phobius"/>
    </source>
</evidence>
<dbReference type="Proteomes" id="UP000019132">
    <property type="component" value="Unassembled WGS sequence"/>
</dbReference>
<feature type="transmembrane region" description="Helical" evidence="1">
    <location>
        <begin position="184"/>
        <end position="202"/>
    </location>
</feature>
<feature type="transmembrane region" description="Helical" evidence="1">
    <location>
        <begin position="256"/>
        <end position="278"/>
    </location>
</feature>
<dbReference type="InterPro" id="IPR037185">
    <property type="entry name" value="EmrE-like"/>
</dbReference>
<dbReference type="PANTHER" id="PTHR19346">
    <property type="entry name" value="SUGAR PHOSPHATE TRANSPORTER DOMAIN-CONTAINING PROTEIN"/>
    <property type="match status" value="1"/>
</dbReference>
<feature type="transmembrane region" description="Helical" evidence="1">
    <location>
        <begin position="222"/>
        <end position="244"/>
    </location>
</feature>
<evidence type="ECO:0000313" key="4">
    <source>
        <dbReference type="Proteomes" id="UP000019132"/>
    </source>
</evidence>
<keyword evidence="1" id="KW-1133">Transmembrane helix</keyword>
<evidence type="ECO:0000313" key="3">
    <source>
        <dbReference type="EnsemblProtists" id="PYU1_T002447"/>
    </source>
</evidence>
<sequence>MDAPVAPPTEHTRLLVATAPLSYDEHDVTKRSASAVHARAKTAGLLVLFALIWSWVLQAEAAQMLQTSMSFNKPFFVVGFNHTFMAILLPLVVWFHKLRGGPEERASWLDFAATLGRHSVIPMPKLMRIAAFLSAFYCVADYFWYKALANVSVAAGTAIFNCSPLFVYCFSICFLHESVAMKKLCGVFTSFVGVMLILMFQGGENRLDVSSPALTSLESASFIAGLLMVASAACYAGYEVAFQVAVGEDITDTSTLLTLTGLAGLFTIPYWVCGSVVLAMSPFPALYEPLGWPDTLEGIAMLVASGCFGFVFNIFLPLSICWTSPLETSVGCMLTIPLSALIDASFHHTRFVWQCVVGTALVLGGFGMLECASSTWALETGSIKPDSATAVV</sequence>
<dbReference type="InParanoid" id="K3WBV6"/>
<dbReference type="InterPro" id="IPR026505">
    <property type="entry name" value="Solute_c_fam_35_mem_F3/F4"/>
</dbReference>